<sequence length="59" mass="6739">MSPACMKDLRGEECLPEWILRLSFVELDHIPAGKPATFSTHTCNIGKLHQGQRRYEGIR</sequence>
<dbReference type="EMBL" id="SRLO01001852">
    <property type="protein sequence ID" value="TNN34993.1"/>
    <property type="molecule type" value="Genomic_DNA"/>
</dbReference>
<accession>A0A4Z2F211</accession>
<evidence type="ECO:0000313" key="2">
    <source>
        <dbReference type="Proteomes" id="UP000314294"/>
    </source>
</evidence>
<organism evidence="1 2">
    <name type="scientific">Liparis tanakae</name>
    <name type="common">Tanaka's snailfish</name>
    <dbReference type="NCBI Taxonomy" id="230148"/>
    <lineage>
        <taxon>Eukaryota</taxon>
        <taxon>Metazoa</taxon>
        <taxon>Chordata</taxon>
        <taxon>Craniata</taxon>
        <taxon>Vertebrata</taxon>
        <taxon>Euteleostomi</taxon>
        <taxon>Actinopterygii</taxon>
        <taxon>Neopterygii</taxon>
        <taxon>Teleostei</taxon>
        <taxon>Neoteleostei</taxon>
        <taxon>Acanthomorphata</taxon>
        <taxon>Eupercaria</taxon>
        <taxon>Perciformes</taxon>
        <taxon>Cottioidei</taxon>
        <taxon>Cottales</taxon>
        <taxon>Liparidae</taxon>
        <taxon>Liparis</taxon>
    </lineage>
</organism>
<reference evidence="1 2" key="1">
    <citation type="submission" date="2019-03" db="EMBL/GenBank/DDBJ databases">
        <title>First draft genome of Liparis tanakae, snailfish: a comprehensive survey of snailfish specific genes.</title>
        <authorList>
            <person name="Kim W."/>
            <person name="Song I."/>
            <person name="Jeong J.-H."/>
            <person name="Kim D."/>
            <person name="Kim S."/>
            <person name="Ryu S."/>
            <person name="Song J.Y."/>
            <person name="Lee S.K."/>
        </authorList>
    </citation>
    <scope>NUCLEOTIDE SEQUENCE [LARGE SCALE GENOMIC DNA]</scope>
    <source>
        <tissue evidence="1">Muscle</tissue>
    </source>
</reference>
<dbReference type="AlphaFoldDB" id="A0A4Z2F211"/>
<keyword evidence="2" id="KW-1185">Reference proteome</keyword>
<dbReference type="Proteomes" id="UP000314294">
    <property type="component" value="Unassembled WGS sequence"/>
</dbReference>
<evidence type="ECO:0000313" key="1">
    <source>
        <dbReference type="EMBL" id="TNN34993.1"/>
    </source>
</evidence>
<protein>
    <submittedName>
        <fullName evidence="1">Uncharacterized protein</fullName>
    </submittedName>
</protein>
<name>A0A4Z2F211_9TELE</name>
<proteinExistence type="predicted"/>
<comment type="caution">
    <text evidence="1">The sequence shown here is derived from an EMBL/GenBank/DDBJ whole genome shotgun (WGS) entry which is preliminary data.</text>
</comment>
<gene>
    <name evidence="1" type="ORF">EYF80_054838</name>
</gene>